<dbReference type="GO" id="GO:0033786">
    <property type="term" value="F:heptose-1-phosphate adenylyltransferase activity"/>
    <property type="evidence" value="ECO:0007669"/>
    <property type="project" value="TreeGrafter"/>
</dbReference>
<dbReference type="EC" id="2.7.1.167" evidence="2"/>
<sequence length="353" mass="38073">MPVVDEVVQAEIEMLRSLKRMVDSPSSNSVILMGDVILDRYFHGWANHLNAFAPAPVVKVMRTNESAGAAAHIARSLTDLGMKVRFFAILGGDENGHIVAQQLHEEGVDTSDIRVAAHLSTVAKTRIYGSRESLIDRYQLLLQFDEESQEEVPESIVQRLTDSAIEALPGAGAVVLSDYGKGVVSDTGAKRIITAAKAAKVPVICDPKLTGLHRTVGATVALFEIRGLELLRRRNNLNDAEETAAHFIAENDWQGMLVLGGEHGVTLYQKDGSPLNLPCLVDAPMQLIGLHDAAASALAVALGNGRSLAEGARLANAACECILAAEASREVLDRKTLSTRLDELAWQMQISDR</sequence>
<keyword evidence="2" id="KW-0808">Transferase</keyword>
<dbReference type="AlphaFoldDB" id="A0A075GSN7"/>
<proteinExistence type="predicted"/>
<protein>
    <submittedName>
        <fullName evidence="2">ADP-heptose synthase (GmhC, hldE, waaE, rfaE)</fullName>
        <ecNumber evidence="2">2.7.1.167</ecNumber>
    </submittedName>
</protein>
<evidence type="ECO:0000313" key="2">
    <source>
        <dbReference type="EMBL" id="AIF05990.1"/>
    </source>
</evidence>
<dbReference type="GO" id="GO:0033785">
    <property type="term" value="F:heptose 7-phosphate kinase activity"/>
    <property type="evidence" value="ECO:0007669"/>
    <property type="project" value="UniProtKB-EC"/>
</dbReference>
<dbReference type="PANTHER" id="PTHR46969">
    <property type="entry name" value="BIFUNCTIONAL PROTEIN HLDE"/>
    <property type="match status" value="1"/>
</dbReference>
<dbReference type="GO" id="GO:0005829">
    <property type="term" value="C:cytosol"/>
    <property type="evidence" value="ECO:0007669"/>
    <property type="project" value="TreeGrafter"/>
</dbReference>
<organism evidence="2">
    <name type="scientific">uncultured marine group II/III euryarchaeote KM3_18_D06</name>
    <dbReference type="NCBI Taxonomy" id="1457956"/>
    <lineage>
        <taxon>Archaea</taxon>
        <taxon>Methanobacteriati</taxon>
        <taxon>Methanobacteriota</taxon>
        <taxon>environmental samples</taxon>
    </lineage>
</organism>
<feature type="domain" description="Carbohydrate kinase PfkB" evidence="1">
    <location>
        <begin position="63"/>
        <end position="326"/>
    </location>
</feature>
<dbReference type="Gene3D" id="3.40.1190.20">
    <property type="match status" value="1"/>
</dbReference>
<gene>
    <name evidence="2" type="primary">gmhC</name>
    <name evidence="2" type="synonym">hldE</name>
    <name evidence="2" type="synonym">rfaE</name>
    <name evidence="2" type="synonym">waaE</name>
</gene>
<evidence type="ECO:0000259" key="1">
    <source>
        <dbReference type="Pfam" id="PF00294"/>
    </source>
</evidence>
<dbReference type="InterPro" id="IPR011611">
    <property type="entry name" value="PfkB_dom"/>
</dbReference>
<dbReference type="EMBL" id="KF900756">
    <property type="protein sequence ID" value="AIF05990.1"/>
    <property type="molecule type" value="Genomic_DNA"/>
</dbReference>
<dbReference type="Pfam" id="PF00294">
    <property type="entry name" value="PfkB"/>
    <property type="match status" value="1"/>
</dbReference>
<reference evidence="2" key="1">
    <citation type="journal article" date="2014" name="Genome Biol. Evol.">
        <title>Pangenome evidence for extensive interdomain horizontal transfer affecting lineage core and shell genes in uncultured planktonic thaumarchaeota and euryarchaeota.</title>
        <authorList>
            <person name="Deschamps P."/>
            <person name="Zivanovic Y."/>
            <person name="Moreira D."/>
            <person name="Rodriguez-Valera F."/>
            <person name="Lopez-Garcia P."/>
        </authorList>
    </citation>
    <scope>NUCLEOTIDE SEQUENCE</scope>
</reference>
<dbReference type="SUPFAM" id="SSF53613">
    <property type="entry name" value="Ribokinase-like"/>
    <property type="match status" value="1"/>
</dbReference>
<name>A0A075GSN7_9EURY</name>
<dbReference type="InterPro" id="IPR029056">
    <property type="entry name" value="Ribokinase-like"/>
</dbReference>
<accession>A0A075GSN7</accession>
<dbReference type="PANTHER" id="PTHR46969:SF1">
    <property type="entry name" value="BIFUNCTIONAL PROTEIN HLDE"/>
    <property type="match status" value="1"/>
</dbReference>